<feature type="compositionally biased region" description="Basic and acidic residues" evidence="1">
    <location>
        <begin position="43"/>
        <end position="52"/>
    </location>
</feature>
<proteinExistence type="predicted"/>
<evidence type="ECO:0000256" key="1">
    <source>
        <dbReference type="SAM" id="MobiDB-lite"/>
    </source>
</evidence>
<dbReference type="AlphaFoldDB" id="A0A0L8GBI0"/>
<accession>A0A0L8GBI0</accession>
<name>A0A0L8GBI0_OCTBM</name>
<dbReference type="OrthoDB" id="74314at2759"/>
<reference evidence="2" key="1">
    <citation type="submission" date="2015-07" db="EMBL/GenBank/DDBJ databases">
        <title>MeaNS - Measles Nucleotide Surveillance Program.</title>
        <authorList>
            <person name="Tran T."/>
            <person name="Druce J."/>
        </authorList>
    </citation>
    <scope>NUCLEOTIDE SEQUENCE</scope>
    <source>
        <strain evidence="2">UCB-OBI-ISO-001</strain>
        <tissue evidence="2">Gonad</tissue>
    </source>
</reference>
<evidence type="ECO:0000313" key="2">
    <source>
        <dbReference type="EMBL" id="KOF74397.1"/>
    </source>
</evidence>
<sequence length="96" mass="11234">MVACWDWEKLQLLFRDIHSKIPPIRFQDETDSGYRSGPIPDEILPKKEPSEATLNREELKSKLQEYNNNVPNANLALVSSLHLHICFYFSCFIRVK</sequence>
<gene>
    <name evidence="2" type="ORF">OCBIM_22036328mg</name>
</gene>
<protein>
    <submittedName>
        <fullName evidence="2">Uncharacterized protein</fullName>
    </submittedName>
</protein>
<feature type="region of interest" description="Disordered" evidence="1">
    <location>
        <begin position="26"/>
        <end position="52"/>
    </location>
</feature>
<organism evidence="2">
    <name type="scientific">Octopus bimaculoides</name>
    <name type="common">California two-spotted octopus</name>
    <dbReference type="NCBI Taxonomy" id="37653"/>
    <lineage>
        <taxon>Eukaryota</taxon>
        <taxon>Metazoa</taxon>
        <taxon>Spiralia</taxon>
        <taxon>Lophotrochozoa</taxon>
        <taxon>Mollusca</taxon>
        <taxon>Cephalopoda</taxon>
        <taxon>Coleoidea</taxon>
        <taxon>Octopodiformes</taxon>
        <taxon>Octopoda</taxon>
        <taxon>Incirrata</taxon>
        <taxon>Octopodidae</taxon>
        <taxon>Octopus</taxon>
    </lineage>
</organism>
<dbReference type="EMBL" id="KQ422713">
    <property type="protein sequence ID" value="KOF74397.1"/>
    <property type="molecule type" value="Genomic_DNA"/>
</dbReference>